<reference evidence="3 4" key="1">
    <citation type="journal article" date="2011" name="Stand. Genomic Sci.">
        <title>Complete genome sequence of the filamentous gliding predatory bacterium Herpetosiphon aurantiacus type strain (114-95(T)).</title>
        <authorList>
            <person name="Kiss H."/>
            <person name="Nett M."/>
            <person name="Domin N."/>
            <person name="Martin K."/>
            <person name="Maresca J.A."/>
            <person name="Copeland A."/>
            <person name="Lapidus A."/>
            <person name="Lucas S."/>
            <person name="Berry K.W."/>
            <person name="Glavina Del Rio T."/>
            <person name="Dalin E."/>
            <person name="Tice H."/>
            <person name="Pitluck S."/>
            <person name="Richardson P."/>
            <person name="Bruce D."/>
            <person name="Goodwin L."/>
            <person name="Han C."/>
            <person name="Detter J.C."/>
            <person name="Schmutz J."/>
            <person name="Brettin T."/>
            <person name="Land M."/>
            <person name="Hauser L."/>
            <person name="Kyrpides N.C."/>
            <person name="Ivanova N."/>
            <person name="Goker M."/>
            <person name="Woyke T."/>
            <person name="Klenk H.P."/>
            <person name="Bryant D.A."/>
        </authorList>
    </citation>
    <scope>NUCLEOTIDE SEQUENCE [LARGE SCALE GENOMIC DNA]</scope>
    <source>
        <strain evidence="4">ATCC 23779 / DSM 785 / 114-95</strain>
    </source>
</reference>
<protein>
    <submittedName>
        <fullName evidence="3">NUDIX hydrolase</fullName>
    </submittedName>
</protein>
<evidence type="ECO:0000313" key="4">
    <source>
        <dbReference type="Proteomes" id="UP000000787"/>
    </source>
</evidence>
<dbReference type="InterPro" id="IPR015797">
    <property type="entry name" value="NUDIX_hydrolase-like_dom_sf"/>
</dbReference>
<feature type="domain" description="Nudix hydrolase" evidence="2">
    <location>
        <begin position="60"/>
        <end position="188"/>
    </location>
</feature>
<dbReference type="InterPro" id="IPR000086">
    <property type="entry name" value="NUDIX_hydrolase_dom"/>
</dbReference>
<dbReference type="Gene3D" id="3.90.79.10">
    <property type="entry name" value="Nucleoside Triphosphate Pyrophosphohydrolase"/>
    <property type="match status" value="1"/>
</dbReference>
<keyword evidence="1 3" id="KW-0378">Hydrolase</keyword>
<proteinExistence type="predicted"/>
<name>A9B299_HERA2</name>
<dbReference type="PROSITE" id="PS00893">
    <property type="entry name" value="NUDIX_BOX"/>
    <property type="match status" value="1"/>
</dbReference>
<dbReference type="eggNOG" id="COG1051">
    <property type="taxonomic scope" value="Bacteria"/>
</dbReference>
<dbReference type="GO" id="GO:0016787">
    <property type="term" value="F:hydrolase activity"/>
    <property type="evidence" value="ECO:0007669"/>
    <property type="project" value="UniProtKB-KW"/>
</dbReference>
<evidence type="ECO:0000259" key="2">
    <source>
        <dbReference type="PROSITE" id="PS51462"/>
    </source>
</evidence>
<dbReference type="BioCyc" id="HAUR316274:GHYA-4878-MONOMER"/>
<dbReference type="Proteomes" id="UP000000787">
    <property type="component" value="Chromosome"/>
</dbReference>
<dbReference type="CDD" id="cd02883">
    <property type="entry name" value="NUDIX_Hydrolase"/>
    <property type="match status" value="1"/>
</dbReference>
<dbReference type="Pfam" id="PF00293">
    <property type="entry name" value="NUDIX"/>
    <property type="match status" value="1"/>
</dbReference>
<dbReference type="SUPFAM" id="SSF55811">
    <property type="entry name" value="Nudix"/>
    <property type="match status" value="1"/>
</dbReference>
<dbReference type="InterPro" id="IPR020084">
    <property type="entry name" value="NUDIX_hydrolase_CS"/>
</dbReference>
<accession>A9B299</accession>
<sequence length="220" mass="24377">MFEQFHLPVAVSSELADLVARFGMPRLHQVALVVPDGQYPATADEQALVVQGLFAPFGKADRYGEVCMVVQRPDGSLISARKAYYPPEAFRLLTGGINYDEPVYEALLRETAEETGLDVQVERFLAAVSYRPTNSPTPTFYTFAFLLRELGGTLGAVDESEQVAAFGFPQVNDLPTIASQLESLSGSEDHEIAGNWQDWGRFRAVPHRVIWNYFQASISN</sequence>
<organism evidence="3 4">
    <name type="scientific">Herpetosiphon aurantiacus (strain ATCC 23779 / DSM 785 / 114-95)</name>
    <dbReference type="NCBI Taxonomy" id="316274"/>
    <lineage>
        <taxon>Bacteria</taxon>
        <taxon>Bacillati</taxon>
        <taxon>Chloroflexota</taxon>
        <taxon>Chloroflexia</taxon>
        <taxon>Herpetosiphonales</taxon>
        <taxon>Herpetosiphonaceae</taxon>
        <taxon>Herpetosiphon</taxon>
    </lineage>
</organism>
<evidence type="ECO:0000256" key="1">
    <source>
        <dbReference type="ARBA" id="ARBA00022801"/>
    </source>
</evidence>
<keyword evidence="4" id="KW-1185">Reference proteome</keyword>
<dbReference type="InParanoid" id="A9B299"/>
<dbReference type="AlphaFoldDB" id="A9B299"/>
<gene>
    <name evidence="3" type="ordered locus">Haur_4819</name>
</gene>
<dbReference type="PROSITE" id="PS51462">
    <property type="entry name" value="NUDIX"/>
    <property type="match status" value="1"/>
</dbReference>
<dbReference type="KEGG" id="hau:Haur_4819"/>
<evidence type="ECO:0000313" key="3">
    <source>
        <dbReference type="EMBL" id="ABX07449.1"/>
    </source>
</evidence>
<dbReference type="HOGENOM" id="CLU_113625_0_0_0"/>
<dbReference type="STRING" id="316274.Haur_4819"/>
<dbReference type="EMBL" id="CP000875">
    <property type="protein sequence ID" value="ABX07449.1"/>
    <property type="molecule type" value="Genomic_DNA"/>
</dbReference>